<name>A0ABM9LA81_9MYCO</name>
<keyword evidence="4" id="KW-0677">Repeat</keyword>
<dbReference type="InterPro" id="IPR009081">
    <property type="entry name" value="PP-bd_ACP"/>
</dbReference>
<keyword evidence="3" id="KW-0597">Phosphoprotein</keyword>
<dbReference type="SUPFAM" id="SSF56801">
    <property type="entry name" value="Acetyl-CoA synthetase-like"/>
    <property type="match status" value="5"/>
</dbReference>
<dbReference type="InterPro" id="IPR006162">
    <property type="entry name" value="Ppantetheine_attach_site"/>
</dbReference>
<dbReference type="PROSITE" id="PS50075">
    <property type="entry name" value="CARRIER"/>
    <property type="match status" value="5"/>
</dbReference>
<dbReference type="Gene3D" id="3.30.559.30">
    <property type="entry name" value="Nonribosomal peptide synthetase, condensation domain"/>
    <property type="match status" value="6"/>
</dbReference>
<dbReference type="Pfam" id="PF00668">
    <property type="entry name" value="Condensation"/>
    <property type="match status" value="6"/>
</dbReference>
<keyword evidence="2" id="KW-0596">Phosphopantetheine</keyword>
<dbReference type="Pfam" id="PF08242">
    <property type="entry name" value="Methyltransf_12"/>
    <property type="match status" value="2"/>
</dbReference>
<dbReference type="PANTHER" id="PTHR45527">
    <property type="entry name" value="NONRIBOSOMAL PEPTIDE SYNTHETASE"/>
    <property type="match status" value="1"/>
</dbReference>
<dbReference type="InterPro" id="IPR010071">
    <property type="entry name" value="AA_adenyl_dom"/>
</dbReference>
<dbReference type="NCBIfam" id="NF003417">
    <property type="entry name" value="PRK04813.1"/>
    <property type="match status" value="7"/>
</dbReference>
<dbReference type="SUPFAM" id="SSF53335">
    <property type="entry name" value="S-adenosyl-L-methionine-dependent methyltransferases"/>
    <property type="match status" value="2"/>
</dbReference>
<evidence type="ECO:0000259" key="6">
    <source>
        <dbReference type="PROSITE" id="PS50075"/>
    </source>
</evidence>
<dbReference type="Proteomes" id="UP001190465">
    <property type="component" value="Chromosome"/>
</dbReference>
<dbReference type="InterPro" id="IPR025110">
    <property type="entry name" value="AMP-bd_C"/>
</dbReference>
<dbReference type="Gene3D" id="3.30.559.10">
    <property type="entry name" value="Chloramphenicol acetyltransferase-like domain"/>
    <property type="match status" value="6"/>
</dbReference>
<feature type="compositionally biased region" description="Basic and acidic residues" evidence="5">
    <location>
        <begin position="206"/>
        <end position="222"/>
    </location>
</feature>
<dbReference type="EMBL" id="OY726397">
    <property type="protein sequence ID" value="CAJ1495600.1"/>
    <property type="molecule type" value="Genomic_DNA"/>
</dbReference>
<dbReference type="InterPro" id="IPR000873">
    <property type="entry name" value="AMP-dep_synth/lig_dom"/>
</dbReference>
<dbReference type="CDD" id="cd19540">
    <property type="entry name" value="LCL_NRPS-like"/>
    <property type="match status" value="5"/>
</dbReference>
<evidence type="ECO:0000313" key="7">
    <source>
        <dbReference type="EMBL" id="CAJ1495600.1"/>
    </source>
</evidence>
<dbReference type="InterPro" id="IPR013217">
    <property type="entry name" value="Methyltransf_12"/>
</dbReference>
<gene>
    <name evidence="7" type="ORF">MU0053_000437</name>
</gene>
<dbReference type="Gene3D" id="3.40.50.980">
    <property type="match status" value="4"/>
</dbReference>
<dbReference type="SUPFAM" id="SSF52777">
    <property type="entry name" value="CoA-dependent acyltransferases"/>
    <property type="match status" value="12"/>
</dbReference>
<dbReference type="PROSITE" id="PS00012">
    <property type="entry name" value="PHOSPHOPANTETHEINE"/>
    <property type="match status" value="5"/>
</dbReference>
<dbReference type="InterPro" id="IPR001242">
    <property type="entry name" value="Condensation_dom"/>
</dbReference>
<dbReference type="NCBIfam" id="TIGR01733">
    <property type="entry name" value="AA-adenyl-dom"/>
    <property type="match status" value="5"/>
</dbReference>
<dbReference type="PROSITE" id="PS00455">
    <property type="entry name" value="AMP_BINDING"/>
    <property type="match status" value="5"/>
</dbReference>
<dbReference type="Gene3D" id="2.30.38.10">
    <property type="entry name" value="Luciferase, Domain 3"/>
    <property type="match status" value="2"/>
</dbReference>
<sequence length="6537" mass="701862">MQHDDRTLPVTRAQLDIWLAGTTAYSSTEWQLGLFVRIEGTLDRDALEWAVRRAVREAEPVRATFFEKDGQIFQTARDYPNVELVCHDLTGSSDPVADAREMAASMQRTPMPFTGPLFKFALFQTQANESYFFGCCHHIVLDGTGIALVGHRISALYSAVVSGAPIPTALFGSLSDLVDCESRYEASDEYVDDANYWKNNLPPDAESPHRLPDKDSADDRHWPSAPAPLDPAVLRRVEDLSRGWNVPRSSIITAACALLVRGWHAEGADVVLDFPVSRRVSPESKTLPGMVAGVVPLVLKARPDDSVANFCAHVDLRIREALRHQRFPVYSLERKINSRAPGRLASRVSVNFLPSTFTLDFGGLAATASLTNAGIVGGFGLVFSGIGDQLSLSTMGAGQPFSNIEAPELARHLERVLVAMTGDPGRRLSSVDVLDGAERVRLEEFGRGAVLAEPVSAVSIPAVFAGEVERAPDAVALVSGDSSWTYRELDEASNRLAHLLAGLGAGPGRCVALLLERSAAAITAIVAVLKTGAAYLPIDPAHPEARVRFMVEDAAPIAAVSSPGLVDRLAGCAVLVVEVGDPRIDHQPSTALPGPGPMAEDVAHLIYTSGTTGAPKGVAVTHANVTRLFDGLDVGVEMGPGQVWTQCSSLAFDYSVWEIWGALLHGGRLVVVAEDVTRSPQELHALLVAEKVSVLSQTPSAVGVLASEGLESAALMIAAEPCPVEVVDRWAPGRVMINGYGPTETTVYATISAPLQAGAGVVPIGFPVPGAALFVLDRWLRPVPVGVVGELYVAGRGVGLGYVRRPGLTGSRFVACPFGAPGSRMYRSGDLVRWGPDGQLQYLGRADEQVKIRGYRIELGEIQAVLADLDGVEQAVVIAREDRPGDKRLVGYITESVPGTVDPVEGRTALSERLPAYMVPTAVVVLDALPLTVNGKLDRRALPAPEYSDIDHYRAPANAVEEILAGVYAEVLGLERVGVDDSFFDLGGDSLSAMRLIAAINTNLDAGLAVRALFDAPTVAQLAPHIGESAGTRAPLTAQQRPERVPLSYAQSRMWFLNRFEGGVATYNMPTAFRINGKLDAEALGAALDDVIARHESLRTVFPDVDGVPVQQVLPAAAGMWRRREATVVSVSEQDVAAELVTLAQYRFDLSTEIPVRAHIYRVGPEEHVLGIVLHHIAFDGWSMAPMVRDVSAAYRARRQGEAPGWSPLPVQYVDYTLWQQGWLGVESDPESVITGQLDYWRRQLSDLPEVVSLPTDRPRPPVPSYRGDGVELRIDPQTWAAVKALAAEHNATASMVVQAVVAVLLHRAGVGEDVAMGTPIAGRMDQALDELVGFFVNTWVLRVGVNPGLRFTDVLAQVRQQALDAYSNQDVPFELLVERLNPTRSPSHHPLFQVATVFQNNVRPELAFDGIGVQPVEVGTRTAKFDLEFDLREVPTDESDAPFALREMPSADAGAAMAAGTLTYATDLFDRASMQRLVGWFGRVVEAVVADPSVLVGQVALLDRGERELVLSDWAGAGVTAPVGLVPELLAAAVAADPDAIALVDGVRQWSYRALDVWSTRLARVLIDCGVGPERAVGVVMDRCAELVVAWWAVLKAGGVYVPVDRAHPVERIATVLDAAGAVCVLTCGVDVVAGAGERPVLRVDEMDLSGRSAYPITDVDRLAPLSIDNLAYVIFTSGSTGTPKGVAVAHAGLLGVAAAHRDLFGVAAGARLLMVAAPTFDASVFEWLWATASGAALVVAPSDSYAGEALSALVAEQRVDAALLTPTVLATLDRDRLRGRLGTLITGGEACAPELVAGWAPGRRMFNAYGPTEVSIWVTWSALSAGRPVGIGAPIPGVCAMVLDSRLNPVPVGVVGELYLAGTGLARGYVGRPDLTADRFVANPFGAAGARMYRSGDLVRWTATGSLEYLGRADAQVKLRGQRLELGEIENTLLACPQVNRAAAALHHSDTGSQLIAYLALERTSTADHEAEVVDQWQHIYDELYDAHLEVAEFGSDFRGWNSSYTGQPIPLPQMQEWRSAAVERILALRPQRVLEIGVGSGLVLARVAPGSVEYWGTDFSAPTIETLRSAVAVQPWGDRVRLRAQPAHVTDGLPPGHFDTIVCNSVVQYFPNSGYLADVIGKALQLLAPGGRLFIGDVRNFSLQGAFQTGIALAHTGTDADTDDVRQRVQRAMLGEPELLLAPEFFTSLLAEHAEAAGVDIQVKRGEADNELTRYRYDVTIHKSPTAVCSLAAAPTWQWGDCASLSGLHAELSSQRPNLVRISGIPRSGVIADVLIEQALAEGAPLAEALARAEATDDTAAPEQLHRLAATIGYRVMVTWGAEPGTLDAVFLARDAGGDPAAFTDVYLPVTGALQRSAYASDPDTNSKVNAVRQWLSARLPEYMVPTHLMVLDEFPLTTSGKIDRKALPEPVLAATQFRAPKTLTEITVAEVFGEVLGLERVGLDDDFFALGGDSLIAIRVSSRLQSALDREVPVRYLFDTPTAGALADYLDRNQGRTARPPLRLMTRPPQIPLSYAQQRLWFLEQLQGPSPIYNMSVALQLSGPLEVDALGAALGDVVGRHESLRTVFAASGGVPRQVVVPVEQADLDWQVVDALGWSADRLAEEIGEVARHSFDVATEIPLRATLFRIAEDEHVLAAVVHHIAADGWSVTPLVHDLSVAYASRCAGRAPGWSPLPVQYADYTLWQQDWLGVESDPDSAIAGQLSYWEQALAGLPERLELPTDRPYPAVADYRGASVAVNLPAQLQQQIVRVAREHNATSAMVVQAALAVLLGKLSASPDVPVGVATAGRGDPALDELVGFFVNTLVLRVDASGDPTISELLDQVRRRSLAAYEHQDVPFEVLVERLNPSRSLTHHPLIQAMLTWQNLPWRSTDPAAGLSLGSVRAVPLPAETRTARMDLVFSLAERFAEDGAPAGIEGIVEFRTDVYDAASIETMVRRLERVLVAMTGDPGRRLSSVDVLDGAERVRLEEFGHRSVLAEAGSAVSIPELFAEQVERAPEAVALVSGDSSWTYRELDEASNRLAHLLAGLGAGPGRCVALLLERSAEAITAIVAVLKSGAAYLPIDPAHPEARVRFMVEDAAPIAAVSSPGLADRLAGCAVLVVEVGDPRIDHQPSTALPGPGPMAEDVAHLIYTSGTTGIPKGVAVTHANVTRLFDGLDVGIEMGPGQVWTQCSSLAFDYSVWEIWGALLHGGRLVVVAEDVTRSPQELHALLVAEKVSVLSQTPSAVGVLASEGLESAALMIAAEPCPVEVVDRWAPGRVMINGYGPTETTVYATISAPLQAGAGVVPIGFPVPGAALFVLDRWLRPVPVGVVGELYVAGRGVGLGYVRRPGLTGSRFVACPFGAPGSRMYRSGDLVRWGPDGQLQYLGRADEQVKIRGYRIELGEIQAVLADLDGVEQAVVIAREDRPDDKRLVGYLTGTADPAEVRATMADRLPAYMVPAAIVALDELPLTVNGKLDRRALPAPEYGGTGDGYRAPATPTEEILTGIYAQVLGLERVGVDDSFFDLGGDSLSAMRLIAAVNAALDTELGVRTLFDAPAVAQLAPRVGAGSGRPEPLVPMPRPAEIPLSYAQQRLWFLEQLQGPSPIYNMPIALRLNGRLDTDALGRALADVVTRHESLRTTFTASEGVPRQVVVPAEYADLGWQVVDAAQWSAAQLAEEVGAVARHSIDLMSEIPLRATLFRLADDEHVLVAVVHHIAADGWSITPLVTDLSVAYASRSAGRSPEWTPLPVQYVDYTLWQRAYLGDLTDEGSRIAAQLNYWEQALTGLPERLELPTDRPYPSVADYRGASVAVQWPTELHQRIAGLARDHHATNFMVVQAALAMLLSKLSASSDVALGFATAGRTDPALDQLVGFFVNTLVLRLEVDGDPTVTTLLDQVRQRGLAAFEHQDVPFELLVDRLNPVRSLTHHPLVQVMLSWQNFAGDPASELTLGEARAIPLDTETQTARMDLVFSLAERFAEDGEHAGINGVVEYRTDVYDAATIETLIERLQLVLVAMTTDPARRLSSVDVIEPAEHVLLDGFGNLAVLAEPAGPASIPALFAEQARRTPQRVAVTFGDKSMTYQQLDEASNRLAHYLIEYGVGPGRCVALLLPRSAEAILAIVAVLKTGAAYLPIDPAHPEARIQFMVDDALPIAAVTSSTLADRLTGSGVLVVEVDDPRIVLRPDVALPAPAGDDIAHIIYTSGTTGAPKGVAVTHANVTRLFDGLDVGVEMGPGQVWTQCSSLAFDYSVWEIWGALLHGGRLVVVPDSVTRMPDELHALLVAEKVSVLSQTPSAVGVLASEGLESAALMIAAEPCPVEVVDRWAPGRVMINGYGPTETTVYATISAPLQAGAGVVPIGVPVPGAALFVLDRWLRPVPVGVVGELYVAGRGVGLGYVRRPGLTGSRFVACPFGAPGSRMYRSGDLVRWGADGQLQYLGRADEQVKIRGYRIELGEIQAVLADLDGVEQAVVIAREDRPGDKRLVGYITESVPGTVDPVEGRAALSERLPAYMVPAAIVVLDALPLTVNAKLDRRALPAPEYSHTDDGCRPPTTPTEEILAGIYAQVLGLDRVGVDDSFFDLGGDSLSAMRLIAAVNTGLDGDLGVRALFDAPTVAQLAPHIGAGAGRRAPLSRVQRPAVIPLSYAQQRLWFLNRFEGGAATYNMPIAFRVNGRLDIEALQTALDDVIARHESLRTVFPDIEGVALQKVLPAEAGMWRRGGPVTLTVSEQEVAGELIALAGHRFDLAAEIPVRAQLYQVGPDRYVLGMVLHHIAFDGWSMAPMVRDVAVAYGARRNGRAPDWMPLPVQYVDYTLWQRAHLGELTDPNSRISGQLNYWQNALAGLPEVVSLPTDRPRPPVPSYCGDGVELRIDPQTWAGVKAVATEHNATASMVLQAVMAVLMYRVGAGEDVALGTAIAGRMDPALEELVGFFVNTWVLRVEVNAQKRFGEVLEDVRHTALDAYSNQDVPFELLVERLNPTRSTSHHPLFQVALVFQNNVRPEVALDGVGIEPISMVTRTAKFDLDFDLRELPGQDSGAPMAAGVVTYATDLFDRSTIERLVGWFGRVIDAVVADSSVVVGEVALLDDAERDLVLTRWSGAAMAAPEGLAPELLAAAVAAEPDAIALVDGVRQWTYRELDETSNRLARNLIHAGVGPERAVGVAMERCAELVLAWWAVLKAGGTYVPVDRTHPVERIATVLDAVEAVCVMTIGADFMVGVGQRPVLRIDGLDLSSWSEQPITDADRLAPLRIDDAAYIIFTSGSTGVPKGVAVSHAGLLGVAAAQRATFELERRSRALLVAAPTFDASVFEIILAVGSAAVLVVAPRDSYAGEPLTALVRDQRVDAAVLTPTVLLTLELDCLEGRLGTLITAGEACPAELVAAWAPGRRMFNAYGPTESTIWSTCTAPLVAGQPVDIGAPITGVSALVLDGRLSPTPIGVVGELYLGGPALARGYVGRADLTADRFVANPFGAAGTRMYRTGDLVRWTATGTLEYLGRADAQIKLRGQRLELGEIENTLLACPQVNRAAVAMHHSDTGAHLIAYVALARTSSVDRDAEVVDQWQQMYDELYDGEVGIAEFGNDFRGWNSSYTGEAIPLPQMQEWRSATVDRILTLQPRRVLEIGAGSGLVLSQVAPHCEHYVGTDMSAVAMDTLARTLERLQIPWRDRVQLLAQPAHVTAALPREYFDTIILNSVVQYFPNADYLADVIDQAVDLLAPGGRLFIGDVRNHSLQGAFQTGVALAHATTVDADEVRQQVQRAVLGDPELLLAPQFFSYWVAQHDGGAGVDIQLKRGAADNELSRYRYDVIIHKAPAAVRSLAAAPAWAWSDCASLSGLHCELTEQHPNVVRITGIPRTGVIADVYLEQALSDGRPLAEVLANAGATATGAPEDTATPEQLYRLGESAGYRVAVTWGARPGTLDAVFISPDVGHVSALTDLYLAPTEGRQRHSYANDPDANAKVSAIRQQISARLPEYMVPTQIMVLDEFPVTSSGKIDRKALPQPVFAAAAFRAPQTQSEKVVTEAFAEVLGLDRIGLDDDFFALGGDSLTATRVSARLQSALGMEVPVRYLFDTPTAGALAACLDRQQGGTARPPLQVMPRPQHIPLSYAQQRLWFFDQLQGPSPIYNMAVALRLSGRLDTAALGQALVDVVHRHESLRTVFVVVEGTPRQVVVPVDRTRLCWQVVDATGWPEEQLADAIGAVARHPFDLANEIPLRATLLRIGEEEHVLVAVVHHIAADGWSITPLVANLGAAYASRTAGQLPDWAPLPVQYADYTLWQREHLGDLDDSSSRISAQLSYWEQALSGLPERLQLPTDRPYPPVADYRGASVAVDWPAELQQQVARMAREHNATSFMVIQAALAVLLSKLSASPDVAVGITIAGRSDPALDELVGFFVNTLVLRVDLSGDPTIADLMAQVRRSGLAAYEHQDVPFEVLVDRLKPTRSLAHHPLVQVALSWQNLDWQRSSGPAAGLTLGDVKVTPLPAHTQTARMDLTLALGERWSETGEPAGIGGTVEFRTDVFDTETVQTLIERLRRVLVAITADAEDRS</sequence>
<evidence type="ECO:0000256" key="4">
    <source>
        <dbReference type="ARBA" id="ARBA00022737"/>
    </source>
</evidence>
<keyword evidence="8" id="KW-1185">Reference proteome</keyword>
<feature type="domain" description="Carrier" evidence="6">
    <location>
        <begin position="2423"/>
        <end position="2498"/>
    </location>
</feature>
<dbReference type="Gene3D" id="3.30.300.30">
    <property type="match status" value="7"/>
</dbReference>
<dbReference type="SUPFAM" id="SSF47336">
    <property type="entry name" value="ACP-like"/>
    <property type="match status" value="5"/>
</dbReference>
<feature type="domain" description="Carrier" evidence="6">
    <location>
        <begin position="3483"/>
        <end position="3558"/>
    </location>
</feature>
<protein>
    <submittedName>
        <fullName evidence="7">Amino acid adenylation domain-containing protein</fullName>
    </submittedName>
</protein>
<dbReference type="Pfam" id="PF00501">
    <property type="entry name" value="AMP-binding"/>
    <property type="match status" value="5"/>
</dbReference>
<dbReference type="RefSeq" id="WP_308480787.1">
    <property type="nucleotide sequence ID" value="NZ_OY726397.1"/>
</dbReference>
<dbReference type="InterPro" id="IPR029063">
    <property type="entry name" value="SAM-dependent_MTases_sf"/>
</dbReference>
<dbReference type="PANTHER" id="PTHR45527:SF1">
    <property type="entry name" value="FATTY ACID SYNTHASE"/>
    <property type="match status" value="1"/>
</dbReference>
<dbReference type="Pfam" id="PF00550">
    <property type="entry name" value="PP-binding"/>
    <property type="match status" value="5"/>
</dbReference>
<dbReference type="Gene3D" id="3.40.50.12780">
    <property type="entry name" value="N-terminal domain of ligase-like"/>
    <property type="match status" value="3"/>
</dbReference>
<dbReference type="InterPro" id="IPR020845">
    <property type="entry name" value="AMP-binding_CS"/>
</dbReference>
<reference evidence="7 8" key="1">
    <citation type="submission" date="2023-08" db="EMBL/GenBank/DDBJ databases">
        <authorList>
            <person name="Folkvardsen B D."/>
            <person name="Norman A."/>
        </authorList>
    </citation>
    <scope>NUCLEOTIDE SEQUENCE [LARGE SCALE GENOMIC DNA]</scope>
    <source>
        <strain evidence="7 8">Mu0053</strain>
    </source>
</reference>
<dbReference type="InterPro" id="IPR036736">
    <property type="entry name" value="ACP-like_sf"/>
</dbReference>
<feature type="region of interest" description="Disordered" evidence="5">
    <location>
        <begin position="197"/>
        <end position="226"/>
    </location>
</feature>
<feature type="domain" description="Carrier" evidence="6">
    <location>
        <begin position="955"/>
        <end position="1030"/>
    </location>
</feature>
<evidence type="ECO:0000256" key="1">
    <source>
        <dbReference type="ARBA" id="ARBA00001957"/>
    </source>
</evidence>
<dbReference type="SMART" id="SM01294">
    <property type="entry name" value="PKS_PP_betabranch"/>
    <property type="match status" value="1"/>
</dbReference>
<dbReference type="Pfam" id="PF13193">
    <property type="entry name" value="AMP-binding_C"/>
    <property type="match status" value="3"/>
</dbReference>
<organism evidence="7 8">
    <name type="scientific">[Mycobacterium] burgundiense</name>
    <dbReference type="NCBI Taxonomy" id="3064286"/>
    <lineage>
        <taxon>Bacteria</taxon>
        <taxon>Bacillati</taxon>
        <taxon>Actinomycetota</taxon>
        <taxon>Actinomycetes</taxon>
        <taxon>Mycobacteriales</taxon>
        <taxon>Mycobacteriaceae</taxon>
        <taxon>Mycolicibacterium</taxon>
    </lineage>
</organism>
<feature type="domain" description="Carrier" evidence="6">
    <location>
        <begin position="4540"/>
        <end position="4615"/>
    </location>
</feature>
<dbReference type="InterPro" id="IPR023213">
    <property type="entry name" value="CAT-like_dom_sf"/>
</dbReference>
<evidence type="ECO:0000256" key="3">
    <source>
        <dbReference type="ARBA" id="ARBA00022553"/>
    </source>
</evidence>
<proteinExistence type="predicted"/>
<comment type="cofactor">
    <cofactor evidence="1">
        <name>pantetheine 4'-phosphate</name>
        <dbReference type="ChEBI" id="CHEBI:47942"/>
    </cofactor>
</comment>
<dbReference type="CDD" id="cd02440">
    <property type="entry name" value="AdoMet_MTases"/>
    <property type="match status" value="2"/>
</dbReference>
<evidence type="ECO:0000256" key="5">
    <source>
        <dbReference type="SAM" id="MobiDB-lite"/>
    </source>
</evidence>
<accession>A0ABM9LA81</accession>
<feature type="domain" description="Carrier" evidence="6">
    <location>
        <begin position="6000"/>
        <end position="6075"/>
    </location>
</feature>
<dbReference type="InterPro" id="IPR045851">
    <property type="entry name" value="AMP-bd_C_sf"/>
</dbReference>
<dbReference type="InterPro" id="IPR020806">
    <property type="entry name" value="PKS_PP-bd"/>
</dbReference>
<dbReference type="Gene3D" id="1.10.1200.10">
    <property type="entry name" value="ACP-like"/>
    <property type="match status" value="5"/>
</dbReference>
<dbReference type="Gene3D" id="3.40.50.150">
    <property type="entry name" value="Vaccinia Virus protein VP39"/>
    <property type="match status" value="2"/>
</dbReference>
<dbReference type="InterPro" id="IPR042099">
    <property type="entry name" value="ANL_N_sf"/>
</dbReference>
<evidence type="ECO:0000256" key="2">
    <source>
        <dbReference type="ARBA" id="ARBA00022450"/>
    </source>
</evidence>
<dbReference type="SMART" id="SM00823">
    <property type="entry name" value="PKS_PP"/>
    <property type="match status" value="5"/>
</dbReference>
<evidence type="ECO:0000313" key="8">
    <source>
        <dbReference type="Proteomes" id="UP001190465"/>
    </source>
</evidence>